<dbReference type="InterPro" id="IPR000760">
    <property type="entry name" value="Inositol_monophosphatase-like"/>
</dbReference>
<keyword evidence="8" id="KW-1185">Reference proteome</keyword>
<dbReference type="EMBL" id="CP093351">
    <property type="protein sequence ID" value="WOH15987.1"/>
    <property type="molecule type" value="Genomic_DNA"/>
</dbReference>
<evidence type="ECO:0000313" key="7">
    <source>
        <dbReference type="EMBL" id="WOH15987.1"/>
    </source>
</evidence>
<accession>A0AAF0XZH9</accession>
<feature type="binding site" evidence="6">
    <location>
        <position position="113"/>
    </location>
    <ligand>
        <name>Mg(2+)</name>
        <dbReference type="ChEBI" id="CHEBI:18420"/>
        <label>1</label>
        <note>catalytic</note>
    </ligand>
</feature>
<dbReference type="Gene3D" id="3.30.540.10">
    <property type="entry name" value="Fructose-1,6-Bisphosphatase, subunit A, domain 1"/>
    <property type="match status" value="1"/>
</dbReference>
<dbReference type="InterPro" id="IPR051090">
    <property type="entry name" value="Inositol_monoP_superfamily"/>
</dbReference>
<feature type="binding site" evidence="6">
    <location>
        <position position="234"/>
    </location>
    <ligand>
        <name>Mg(2+)</name>
        <dbReference type="ChEBI" id="CHEBI:18420"/>
        <label>1</label>
        <note>catalytic</note>
    </ligand>
</feature>
<evidence type="ECO:0000256" key="3">
    <source>
        <dbReference type="ARBA" id="ARBA00022723"/>
    </source>
</evidence>
<dbReference type="GO" id="GO:0016791">
    <property type="term" value="F:phosphatase activity"/>
    <property type="evidence" value="ECO:0007669"/>
    <property type="project" value="UniProtKB-ARBA"/>
</dbReference>
<evidence type="ECO:0000256" key="1">
    <source>
        <dbReference type="ARBA" id="ARBA00001946"/>
    </source>
</evidence>
<reference evidence="7" key="1">
    <citation type="journal article" date="2016" name="Nat. Genet.">
        <title>A high-quality carrot genome assembly provides new insights into carotenoid accumulation and asterid genome evolution.</title>
        <authorList>
            <person name="Iorizzo M."/>
            <person name="Ellison S."/>
            <person name="Senalik D."/>
            <person name="Zeng P."/>
            <person name="Satapoomin P."/>
            <person name="Huang J."/>
            <person name="Bowman M."/>
            <person name="Iovene M."/>
            <person name="Sanseverino W."/>
            <person name="Cavagnaro P."/>
            <person name="Yildiz M."/>
            <person name="Macko-Podgorni A."/>
            <person name="Moranska E."/>
            <person name="Grzebelus E."/>
            <person name="Grzebelus D."/>
            <person name="Ashrafi H."/>
            <person name="Zheng Z."/>
            <person name="Cheng S."/>
            <person name="Spooner D."/>
            <person name="Van Deynze A."/>
            <person name="Simon P."/>
        </authorList>
    </citation>
    <scope>NUCLEOTIDE SEQUENCE</scope>
    <source>
        <tissue evidence="7">Leaf</tissue>
    </source>
</reference>
<comment type="similarity">
    <text evidence="2">Belongs to the inositol monophosphatase superfamily.</text>
</comment>
<feature type="binding site" evidence="6">
    <location>
        <position position="112"/>
    </location>
    <ligand>
        <name>Mg(2+)</name>
        <dbReference type="ChEBI" id="CHEBI:18420"/>
        <label>1</label>
        <note>catalytic</note>
    </ligand>
</feature>
<keyword evidence="3 6" id="KW-0479">Metal-binding</keyword>
<sequence>MINGISDCSCQDSQMNTILEEQFSDQVLDEFVRVANEAADAAATVIKQFFWEPKLIQTFNKRDDATSADLAAEDAITAVILQNFPDHLIFGEERGWLPEERLAEFVWVIDPIDGTTSFKNGVPLFGTLIALLHKSKPILGIIDQPILRKRWVGVQGRPTTVDGLPIQTRPCERLSQATLYASSPLHFSDEEREAFNRVTEKVQEPIYGAECFTYGLLASGFVDVIVQSFLGPYDFLAFIPIIEGAGGIITDWAGQKLQWEASPVSKGPTYYRIIAAGDDQVHQDALEYLKECSSITENE</sequence>
<feature type="binding site" evidence="6">
    <location>
        <position position="110"/>
    </location>
    <ligand>
        <name>Mg(2+)</name>
        <dbReference type="ChEBI" id="CHEBI:18420"/>
        <label>1</label>
        <note>catalytic</note>
    </ligand>
</feature>
<dbReference type="SUPFAM" id="SSF56655">
    <property type="entry name" value="Carbohydrate phosphatase"/>
    <property type="match status" value="1"/>
</dbReference>
<evidence type="ECO:0000313" key="8">
    <source>
        <dbReference type="Proteomes" id="UP000077755"/>
    </source>
</evidence>
<evidence type="ECO:0000256" key="2">
    <source>
        <dbReference type="ARBA" id="ARBA00009759"/>
    </source>
</evidence>
<dbReference type="PROSITE" id="PS00629">
    <property type="entry name" value="IMP_1"/>
    <property type="match status" value="1"/>
</dbReference>
<dbReference type="CDD" id="cd01641">
    <property type="entry name" value="Bacterial_IMPase_like_1"/>
    <property type="match status" value="1"/>
</dbReference>
<dbReference type="AlphaFoldDB" id="A0AAF0XZH9"/>
<dbReference type="InterPro" id="IPR020583">
    <property type="entry name" value="Inositol_monoP_metal-BS"/>
</dbReference>
<dbReference type="Pfam" id="PF00459">
    <property type="entry name" value="Inositol_P"/>
    <property type="match status" value="1"/>
</dbReference>
<gene>
    <name evidence="7" type="ORF">DCAR_0935536</name>
</gene>
<dbReference type="PANTHER" id="PTHR43200:SF6">
    <property type="entry name" value="3'(2'),5'-BISPHOSPHATE NUCLEOTIDASE"/>
    <property type="match status" value="1"/>
</dbReference>
<evidence type="ECO:0008006" key="9">
    <source>
        <dbReference type="Google" id="ProtNLM"/>
    </source>
</evidence>
<feature type="binding site" evidence="6">
    <location>
        <position position="92"/>
    </location>
    <ligand>
        <name>Mg(2+)</name>
        <dbReference type="ChEBI" id="CHEBI:18420"/>
        <label>1</label>
        <note>catalytic</note>
    </ligand>
</feature>
<dbReference type="GO" id="GO:0000105">
    <property type="term" value="P:L-histidine biosynthetic process"/>
    <property type="evidence" value="ECO:0007669"/>
    <property type="project" value="TreeGrafter"/>
</dbReference>
<dbReference type="PRINTS" id="PR00377">
    <property type="entry name" value="IMPHPHTASES"/>
</dbReference>
<dbReference type="Proteomes" id="UP000077755">
    <property type="component" value="Chromosome 9"/>
</dbReference>
<proteinExistence type="inferred from homology"/>
<evidence type="ECO:0000256" key="4">
    <source>
        <dbReference type="ARBA" id="ARBA00022801"/>
    </source>
</evidence>
<comment type="cofactor">
    <cofactor evidence="1 6">
        <name>Mg(2+)</name>
        <dbReference type="ChEBI" id="CHEBI:18420"/>
    </cofactor>
</comment>
<name>A0AAF0XZH9_DAUCS</name>
<protein>
    <recommendedName>
        <fullName evidence="9">Histidinol-phosphatase</fullName>
    </recommendedName>
</protein>
<organism evidence="7 8">
    <name type="scientific">Daucus carota subsp. sativus</name>
    <name type="common">Carrot</name>
    <dbReference type="NCBI Taxonomy" id="79200"/>
    <lineage>
        <taxon>Eukaryota</taxon>
        <taxon>Viridiplantae</taxon>
        <taxon>Streptophyta</taxon>
        <taxon>Embryophyta</taxon>
        <taxon>Tracheophyta</taxon>
        <taxon>Spermatophyta</taxon>
        <taxon>Magnoliopsida</taxon>
        <taxon>eudicotyledons</taxon>
        <taxon>Gunneridae</taxon>
        <taxon>Pentapetalae</taxon>
        <taxon>asterids</taxon>
        <taxon>campanulids</taxon>
        <taxon>Apiales</taxon>
        <taxon>Apiaceae</taxon>
        <taxon>Apioideae</taxon>
        <taxon>Scandiceae</taxon>
        <taxon>Daucinae</taxon>
        <taxon>Daucus</taxon>
        <taxon>Daucus sect. Daucus</taxon>
    </lineage>
</organism>
<evidence type="ECO:0000256" key="5">
    <source>
        <dbReference type="ARBA" id="ARBA00022842"/>
    </source>
</evidence>
<dbReference type="PANTHER" id="PTHR43200">
    <property type="entry name" value="PHOSPHATASE"/>
    <property type="match status" value="1"/>
</dbReference>
<keyword evidence="4" id="KW-0378">Hydrolase</keyword>
<evidence type="ECO:0000256" key="6">
    <source>
        <dbReference type="PIRSR" id="PIRSR600760-2"/>
    </source>
</evidence>
<dbReference type="GO" id="GO:0046872">
    <property type="term" value="F:metal ion binding"/>
    <property type="evidence" value="ECO:0007669"/>
    <property type="project" value="UniProtKB-KW"/>
</dbReference>
<reference evidence="7" key="2">
    <citation type="submission" date="2022-03" db="EMBL/GenBank/DDBJ databases">
        <title>Draft title - Genomic analysis of global carrot germplasm unveils the trajectory of domestication and the origin of high carotenoid orange carrot.</title>
        <authorList>
            <person name="Iorizzo M."/>
            <person name="Ellison S."/>
            <person name="Senalik D."/>
            <person name="Macko-Podgorni A."/>
            <person name="Grzebelus D."/>
            <person name="Bostan H."/>
            <person name="Rolling W."/>
            <person name="Curaba J."/>
            <person name="Simon P."/>
        </authorList>
    </citation>
    <scope>NUCLEOTIDE SEQUENCE</scope>
    <source>
        <tissue evidence="7">Leaf</tissue>
    </source>
</reference>
<keyword evidence="5 6" id="KW-0460">Magnesium</keyword>
<dbReference type="Gene3D" id="3.40.190.80">
    <property type="match status" value="1"/>
</dbReference>